<feature type="compositionally biased region" description="Basic and acidic residues" evidence="1">
    <location>
        <begin position="115"/>
        <end position="127"/>
    </location>
</feature>
<evidence type="ECO:0000313" key="3">
    <source>
        <dbReference type="Proteomes" id="UP000291343"/>
    </source>
</evidence>
<dbReference type="AlphaFoldDB" id="A0A482WRB3"/>
<gene>
    <name evidence="2" type="ORF">LSTR_LSTR005814</name>
</gene>
<feature type="region of interest" description="Disordered" evidence="1">
    <location>
        <begin position="1"/>
        <end position="127"/>
    </location>
</feature>
<feature type="compositionally biased region" description="Polar residues" evidence="1">
    <location>
        <begin position="25"/>
        <end position="34"/>
    </location>
</feature>
<organism evidence="2 3">
    <name type="scientific">Laodelphax striatellus</name>
    <name type="common">Small brown planthopper</name>
    <name type="synonym">Delphax striatella</name>
    <dbReference type="NCBI Taxonomy" id="195883"/>
    <lineage>
        <taxon>Eukaryota</taxon>
        <taxon>Metazoa</taxon>
        <taxon>Ecdysozoa</taxon>
        <taxon>Arthropoda</taxon>
        <taxon>Hexapoda</taxon>
        <taxon>Insecta</taxon>
        <taxon>Pterygota</taxon>
        <taxon>Neoptera</taxon>
        <taxon>Paraneoptera</taxon>
        <taxon>Hemiptera</taxon>
        <taxon>Auchenorrhyncha</taxon>
        <taxon>Fulgoroidea</taxon>
        <taxon>Delphacidae</taxon>
        <taxon>Criomorphinae</taxon>
        <taxon>Laodelphax</taxon>
    </lineage>
</organism>
<keyword evidence="3" id="KW-1185">Reference proteome</keyword>
<name>A0A482WRB3_LAOST</name>
<feature type="compositionally biased region" description="Low complexity" evidence="1">
    <location>
        <begin position="50"/>
        <end position="67"/>
    </location>
</feature>
<dbReference type="InterPro" id="IPR038838">
    <property type="entry name" value="TRIR"/>
</dbReference>
<dbReference type="Proteomes" id="UP000291343">
    <property type="component" value="Unassembled WGS sequence"/>
</dbReference>
<evidence type="ECO:0000313" key="2">
    <source>
        <dbReference type="EMBL" id="RZF35998.1"/>
    </source>
</evidence>
<reference evidence="2 3" key="1">
    <citation type="journal article" date="2017" name="Gigascience">
        <title>Genome sequence of the small brown planthopper, Laodelphax striatellus.</title>
        <authorList>
            <person name="Zhu J."/>
            <person name="Jiang F."/>
            <person name="Wang X."/>
            <person name="Yang P."/>
            <person name="Bao Y."/>
            <person name="Zhao W."/>
            <person name="Wang W."/>
            <person name="Lu H."/>
            <person name="Wang Q."/>
            <person name="Cui N."/>
            <person name="Li J."/>
            <person name="Chen X."/>
            <person name="Luo L."/>
            <person name="Yu J."/>
            <person name="Kang L."/>
            <person name="Cui F."/>
        </authorList>
    </citation>
    <scope>NUCLEOTIDE SEQUENCE [LARGE SCALE GENOMIC DNA]</scope>
    <source>
        <strain evidence="2">Lst14</strain>
    </source>
</reference>
<protein>
    <recommendedName>
        <fullName evidence="4">Telomerase RNA component interacting RNase</fullName>
    </recommendedName>
</protein>
<accession>A0A482WRB3</accession>
<dbReference type="PANTHER" id="PTHR34753">
    <property type="entry name" value="TELOMERASE RNA COMPONENT INTERACTING RNASE"/>
    <property type="match status" value="1"/>
</dbReference>
<feature type="compositionally biased region" description="Low complexity" evidence="1">
    <location>
        <begin position="13"/>
        <end position="24"/>
    </location>
</feature>
<evidence type="ECO:0008006" key="4">
    <source>
        <dbReference type="Google" id="ProtNLM"/>
    </source>
</evidence>
<comment type="caution">
    <text evidence="2">The sequence shown here is derived from an EMBL/GenBank/DDBJ whole genome shotgun (WGS) entry which is preliminary data.</text>
</comment>
<dbReference type="InParanoid" id="A0A482WRB3"/>
<dbReference type="PANTHER" id="PTHR34753:SF1">
    <property type="entry name" value="TELOMERASE RNA COMPONENT INTERACTING RNASE"/>
    <property type="match status" value="1"/>
</dbReference>
<dbReference type="OrthoDB" id="5983145at2759"/>
<evidence type="ECO:0000256" key="1">
    <source>
        <dbReference type="SAM" id="MobiDB-lite"/>
    </source>
</evidence>
<dbReference type="STRING" id="195883.A0A482WRB3"/>
<proteinExistence type="predicted"/>
<dbReference type="EMBL" id="QKKF02027168">
    <property type="protein sequence ID" value="RZF35998.1"/>
    <property type="molecule type" value="Genomic_DNA"/>
</dbReference>
<sequence length="157" mass="16865">MVYHRSSKPEAASSSSSSSSGGSSNRTQSTQNVFRNDGSFLEMFKRMQEASSSASTATEATATPKTSVSAAATDSKSVPVPDSEGKKSGSVTAKLPMIGKRRGGRVLPTGQVKKVKQEKPEVEEGKPKDAWSQYLAEVKKYRETTCEEEGKTRPLVK</sequence>
<dbReference type="GO" id="GO:0008409">
    <property type="term" value="F:5'-3' exonuclease activity"/>
    <property type="evidence" value="ECO:0007669"/>
    <property type="project" value="InterPro"/>
</dbReference>
<dbReference type="GO" id="GO:0008408">
    <property type="term" value="F:3'-5' exonuclease activity"/>
    <property type="evidence" value="ECO:0007669"/>
    <property type="project" value="InterPro"/>
</dbReference>